<keyword evidence="1" id="KW-0732">Signal</keyword>
<evidence type="ECO:0000256" key="1">
    <source>
        <dbReference type="SAM" id="SignalP"/>
    </source>
</evidence>
<dbReference type="AlphaFoldDB" id="A0A1N7Q638"/>
<dbReference type="EMBL" id="FTOA01000011">
    <property type="protein sequence ID" value="SIT18322.1"/>
    <property type="molecule type" value="Genomic_DNA"/>
</dbReference>
<gene>
    <name evidence="2" type="ORF">SAMN05421779_11116</name>
</gene>
<evidence type="ECO:0000313" key="3">
    <source>
        <dbReference type="Proteomes" id="UP000185678"/>
    </source>
</evidence>
<dbReference type="RefSeq" id="WP_076402025.1">
    <property type="nucleotide sequence ID" value="NZ_FTOA01000011.1"/>
</dbReference>
<dbReference type="OrthoDB" id="7358496at2"/>
<accession>A0A1N7Q638</accession>
<reference evidence="2 3" key="1">
    <citation type="submission" date="2017-01" db="EMBL/GenBank/DDBJ databases">
        <authorList>
            <person name="Mah S.A."/>
            <person name="Swanson W.J."/>
            <person name="Moy G.W."/>
            <person name="Vacquier V.D."/>
        </authorList>
    </citation>
    <scope>NUCLEOTIDE SEQUENCE [LARGE SCALE GENOMIC DNA]</scope>
    <source>
        <strain evidence="2 3">DSM 11589</strain>
    </source>
</reference>
<sequence>MRAFRSLVALCWGAALIAAPIGGSAPALAGRLVTPEESNTKLESAPLSADPVNPVQQGWSSFGEPHYGYRLDYPSAWTRGTPQAYGVSLTPPSDRASALTSVFILNLPFPTTPASGKPAGKAAAKPQPVSGEKAVTMLADRYLSELKAQAPGSKVLRDKPFRWDVGTGVIMGRQIVTEFMRDGLPLQQWAVFLPSPFAPVLHLWQYTATSVEFPQTLDEAEGILNSLKPVAGK</sequence>
<dbReference type="Proteomes" id="UP000185678">
    <property type="component" value="Unassembled WGS sequence"/>
</dbReference>
<dbReference type="Gene3D" id="3.40.1000.10">
    <property type="entry name" value="Mog1/PsbP, alpha/beta/alpha sandwich"/>
    <property type="match status" value="1"/>
</dbReference>
<feature type="chain" id="PRO_5012456065" evidence="1">
    <location>
        <begin position="30"/>
        <end position="233"/>
    </location>
</feature>
<protein>
    <submittedName>
        <fullName evidence="2">Uncharacterized protein</fullName>
    </submittedName>
</protein>
<name>A0A1N7Q638_9PROT</name>
<feature type="signal peptide" evidence="1">
    <location>
        <begin position="1"/>
        <end position="29"/>
    </location>
</feature>
<evidence type="ECO:0000313" key="2">
    <source>
        <dbReference type="EMBL" id="SIT18322.1"/>
    </source>
</evidence>
<organism evidence="2 3">
    <name type="scientific">Insolitispirillum peregrinum</name>
    <dbReference type="NCBI Taxonomy" id="80876"/>
    <lineage>
        <taxon>Bacteria</taxon>
        <taxon>Pseudomonadati</taxon>
        <taxon>Pseudomonadota</taxon>
        <taxon>Alphaproteobacteria</taxon>
        <taxon>Rhodospirillales</taxon>
        <taxon>Novispirillaceae</taxon>
        <taxon>Insolitispirillum</taxon>
    </lineage>
</organism>
<keyword evidence="3" id="KW-1185">Reference proteome</keyword>
<proteinExistence type="predicted"/>
<dbReference type="STRING" id="80876.SAMN05421779_11116"/>